<dbReference type="EMBL" id="LOPU01000018">
    <property type="protein sequence ID" value="KTG10122.1"/>
    <property type="molecule type" value="Genomic_DNA"/>
</dbReference>
<dbReference type="AlphaFoldDB" id="A0A0W1RA03"/>
<dbReference type="Gene3D" id="1.10.490.110">
    <property type="entry name" value="Uncharacterized conserved protein DUF2267"/>
    <property type="match status" value="1"/>
</dbReference>
<evidence type="ECO:0000313" key="2">
    <source>
        <dbReference type="Proteomes" id="UP000054387"/>
    </source>
</evidence>
<name>A0A0W1RA03_9EURY</name>
<evidence type="ECO:0008006" key="3">
    <source>
        <dbReference type="Google" id="ProtNLM"/>
    </source>
</evidence>
<dbReference type="Proteomes" id="UP000054387">
    <property type="component" value="Unassembled WGS sequence"/>
</dbReference>
<evidence type="ECO:0000313" key="1">
    <source>
        <dbReference type="EMBL" id="KTG10122.1"/>
    </source>
</evidence>
<keyword evidence="2" id="KW-1185">Reference proteome</keyword>
<gene>
    <name evidence="1" type="ORF">AUR64_11035</name>
</gene>
<dbReference type="RefSeq" id="WP_058581477.1">
    <property type="nucleotide sequence ID" value="NZ_LOPU01000018.1"/>
</dbReference>
<protein>
    <recommendedName>
        <fullName evidence="3">DUF2267 domain-containing protein</fullName>
    </recommendedName>
</protein>
<accession>A0A0W1RA03</accession>
<dbReference type="OrthoDB" id="212282at2157"/>
<dbReference type="InterPro" id="IPR018727">
    <property type="entry name" value="DUF2267"/>
</dbReference>
<dbReference type="Pfam" id="PF10025">
    <property type="entry name" value="DUF2267"/>
    <property type="match status" value="1"/>
</dbReference>
<dbReference type="InterPro" id="IPR038282">
    <property type="entry name" value="DUF2267_sf"/>
</dbReference>
<sequence>MDHDEFIGQVQNRAGLASRGEATSATRAVLETLGERIGEEEADHVASQLPLEIGRYLDERDHAQQFDYEMFAARVAEKTESSDVEQRPGQTSQAVMSVVSDAVEGGLVRDVVSQLPQSDGYGELMAEAGD</sequence>
<organism evidence="1 2">
    <name type="scientific">Haloprofundus marisrubri</name>
    <dbReference type="NCBI Taxonomy" id="1514971"/>
    <lineage>
        <taxon>Archaea</taxon>
        <taxon>Methanobacteriati</taxon>
        <taxon>Methanobacteriota</taxon>
        <taxon>Stenosarchaea group</taxon>
        <taxon>Halobacteria</taxon>
        <taxon>Halobacteriales</taxon>
        <taxon>Haloferacaceae</taxon>
        <taxon>Haloprofundus</taxon>
    </lineage>
</organism>
<dbReference type="STRING" id="1514971.AUR64_11035"/>
<proteinExistence type="predicted"/>
<comment type="caution">
    <text evidence="1">The sequence shown here is derived from an EMBL/GenBank/DDBJ whole genome shotgun (WGS) entry which is preliminary data.</text>
</comment>
<reference evidence="1 2" key="1">
    <citation type="submission" date="2015-12" db="EMBL/GenBank/DDBJ databases">
        <title>Haloprofundus marisrubri gen. nov., sp. nov., an extremely halophilic archaeon isolated from the Discovery deep brine-seawater interface in the Red Sea.</title>
        <authorList>
            <person name="Zhang G."/>
            <person name="Stingl U."/>
            <person name="Rashid M."/>
        </authorList>
    </citation>
    <scope>NUCLEOTIDE SEQUENCE [LARGE SCALE GENOMIC DNA]</scope>
    <source>
        <strain evidence="1 2">SB9</strain>
    </source>
</reference>